<name>A0ABS2SXD7_9BACI</name>
<gene>
    <name evidence="10" type="ORF">JOC54_003443</name>
</gene>
<dbReference type="PROSITE" id="PS00614">
    <property type="entry name" value="IGPS"/>
    <property type="match status" value="1"/>
</dbReference>
<dbReference type="InterPro" id="IPR013798">
    <property type="entry name" value="Indole-3-glycerol_P_synth_dom"/>
</dbReference>
<evidence type="ECO:0000313" key="10">
    <source>
        <dbReference type="EMBL" id="MBM7840163.1"/>
    </source>
</evidence>
<keyword evidence="5" id="KW-0210">Decarboxylase</keyword>
<evidence type="ECO:0000259" key="9">
    <source>
        <dbReference type="Pfam" id="PF00218"/>
    </source>
</evidence>
<dbReference type="PANTHER" id="PTHR22854:SF2">
    <property type="entry name" value="INDOLE-3-GLYCEROL-PHOSPHATE SYNTHASE"/>
    <property type="match status" value="1"/>
</dbReference>
<dbReference type="EC" id="4.1.1.48" evidence="3"/>
<dbReference type="InterPro" id="IPR045186">
    <property type="entry name" value="Indole-3-glycerol_P_synth"/>
</dbReference>
<dbReference type="InterPro" id="IPR011060">
    <property type="entry name" value="RibuloseP-bd_barrel"/>
</dbReference>
<evidence type="ECO:0000256" key="1">
    <source>
        <dbReference type="ARBA" id="ARBA00001633"/>
    </source>
</evidence>
<evidence type="ECO:0000256" key="2">
    <source>
        <dbReference type="ARBA" id="ARBA00004696"/>
    </source>
</evidence>
<sequence length="252" mass="27961">MLNAILKSKQREIETLQQPERQMFERKSLIESLRSPVHALGLIAEIKQASPSKGLIVDSINPQQIAMDYERAGASAISVLTDEPFFKGNKAYIAEVKQAVQLPVLRKDFILSEQQVEETARLGADAMLLIAGTVSMTKLKQLYQEAYNQGLECLVEVHSAEELRAVLLHFEPEVIGINNRNLNTFETSIKQTELVAPEVPETSLLVSESGIHTADDVQQVQAAGAQALLIGELLMRQLDKGATIRQLFRKCL</sequence>
<evidence type="ECO:0000256" key="7">
    <source>
        <dbReference type="ARBA" id="ARBA00023141"/>
    </source>
</evidence>
<protein>
    <recommendedName>
        <fullName evidence="3">indole-3-glycerol-phosphate synthase</fullName>
        <ecNumber evidence="3">4.1.1.48</ecNumber>
    </recommendedName>
</protein>
<evidence type="ECO:0000256" key="5">
    <source>
        <dbReference type="ARBA" id="ARBA00022793"/>
    </source>
</evidence>
<dbReference type="InterPro" id="IPR013785">
    <property type="entry name" value="Aldolase_TIM"/>
</dbReference>
<evidence type="ECO:0000256" key="6">
    <source>
        <dbReference type="ARBA" id="ARBA00022822"/>
    </source>
</evidence>
<dbReference type="RefSeq" id="WP_204467651.1">
    <property type="nucleotide sequence ID" value="NZ_JAFBCV010000012.1"/>
</dbReference>
<dbReference type="NCBIfam" id="NF001377">
    <property type="entry name" value="PRK00278.2-4"/>
    <property type="match status" value="1"/>
</dbReference>
<evidence type="ECO:0000256" key="3">
    <source>
        <dbReference type="ARBA" id="ARBA00012362"/>
    </source>
</evidence>
<evidence type="ECO:0000256" key="8">
    <source>
        <dbReference type="ARBA" id="ARBA00023239"/>
    </source>
</evidence>
<reference evidence="10" key="1">
    <citation type="submission" date="2021-01" db="EMBL/GenBank/DDBJ databases">
        <title>Genomic Encyclopedia of Type Strains, Phase IV (KMG-IV): sequencing the most valuable type-strain genomes for metagenomic binning, comparative biology and taxonomic classification.</title>
        <authorList>
            <person name="Goeker M."/>
        </authorList>
    </citation>
    <scope>NUCLEOTIDE SEQUENCE</scope>
    <source>
        <strain evidence="10">DSM 21943</strain>
    </source>
</reference>
<proteinExistence type="predicted"/>
<keyword evidence="8 10" id="KW-0456">Lyase</keyword>
<keyword evidence="4" id="KW-0028">Amino-acid biosynthesis</keyword>
<evidence type="ECO:0000313" key="11">
    <source>
        <dbReference type="Proteomes" id="UP001179280"/>
    </source>
</evidence>
<organism evidence="10 11">
    <name type="scientific">Shouchella xiaoxiensis</name>
    <dbReference type="NCBI Taxonomy" id="766895"/>
    <lineage>
        <taxon>Bacteria</taxon>
        <taxon>Bacillati</taxon>
        <taxon>Bacillota</taxon>
        <taxon>Bacilli</taxon>
        <taxon>Bacillales</taxon>
        <taxon>Bacillaceae</taxon>
        <taxon>Shouchella</taxon>
    </lineage>
</organism>
<keyword evidence="7" id="KW-0057">Aromatic amino acid biosynthesis</keyword>
<accession>A0ABS2SXD7</accession>
<dbReference type="SUPFAM" id="SSF51366">
    <property type="entry name" value="Ribulose-phoshate binding barrel"/>
    <property type="match status" value="1"/>
</dbReference>
<dbReference type="Gene3D" id="3.20.20.70">
    <property type="entry name" value="Aldolase class I"/>
    <property type="match status" value="1"/>
</dbReference>
<dbReference type="PANTHER" id="PTHR22854">
    <property type="entry name" value="TRYPTOPHAN BIOSYNTHESIS PROTEIN"/>
    <property type="match status" value="1"/>
</dbReference>
<dbReference type="GO" id="GO:0004425">
    <property type="term" value="F:indole-3-glycerol-phosphate synthase activity"/>
    <property type="evidence" value="ECO:0007669"/>
    <property type="project" value="UniProtKB-EC"/>
</dbReference>
<dbReference type="NCBIfam" id="NF001375">
    <property type="entry name" value="PRK00278.2-2"/>
    <property type="match status" value="1"/>
</dbReference>
<keyword evidence="6" id="KW-0822">Tryptophan biosynthesis</keyword>
<comment type="caution">
    <text evidence="10">The sequence shown here is derived from an EMBL/GenBank/DDBJ whole genome shotgun (WGS) entry which is preliminary data.</text>
</comment>
<comment type="catalytic activity">
    <reaction evidence="1">
        <text>1-(2-carboxyphenylamino)-1-deoxy-D-ribulose 5-phosphate + H(+) = (1S,2R)-1-C-(indol-3-yl)glycerol 3-phosphate + CO2 + H2O</text>
        <dbReference type="Rhea" id="RHEA:23476"/>
        <dbReference type="ChEBI" id="CHEBI:15377"/>
        <dbReference type="ChEBI" id="CHEBI:15378"/>
        <dbReference type="ChEBI" id="CHEBI:16526"/>
        <dbReference type="ChEBI" id="CHEBI:58613"/>
        <dbReference type="ChEBI" id="CHEBI:58866"/>
        <dbReference type="EC" id="4.1.1.48"/>
    </reaction>
</comment>
<dbReference type="Proteomes" id="UP001179280">
    <property type="component" value="Unassembled WGS sequence"/>
</dbReference>
<dbReference type="CDD" id="cd00331">
    <property type="entry name" value="IGPS"/>
    <property type="match status" value="1"/>
</dbReference>
<comment type="pathway">
    <text evidence="2">Amino-acid biosynthesis; L-tryptophan biosynthesis; L-tryptophan from chorismate: step 4/5.</text>
</comment>
<dbReference type="Pfam" id="PF00218">
    <property type="entry name" value="IGPS"/>
    <property type="match status" value="1"/>
</dbReference>
<keyword evidence="11" id="KW-1185">Reference proteome</keyword>
<evidence type="ECO:0000256" key="4">
    <source>
        <dbReference type="ARBA" id="ARBA00022605"/>
    </source>
</evidence>
<dbReference type="InterPro" id="IPR001468">
    <property type="entry name" value="Indole-3-GlycerolPSynthase_CS"/>
</dbReference>
<dbReference type="EMBL" id="JAFBCV010000012">
    <property type="protein sequence ID" value="MBM7840163.1"/>
    <property type="molecule type" value="Genomic_DNA"/>
</dbReference>
<feature type="domain" description="Indole-3-glycerol phosphate synthase" evidence="9">
    <location>
        <begin position="8"/>
        <end position="247"/>
    </location>
</feature>